<dbReference type="GO" id="GO:0015562">
    <property type="term" value="F:efflux transmembrane transporter activity"/>
    <property type="evidence" value="ECO:0007669"/>
    <property type="project" value="TreeGrafter"/>
</dbReference>
<dbReference type="InterPro" id="IPR058624">
    <property type="entry name" value="MdtA-like_HH"/>
</dbReference>
<dbReference type="AlphaFoldDB" id="A0A8B6X4Z7"/>
<dbReference type="PANTHER" id="PTHR30469">
    <property type="entry name" value="MULTIDRUG RESISTANCE PROTEIN MDTA"/>
    <property type="match status" value="1"/>
</dbReference>
<evidence type="ECO:0000256" key="1">
    <source>
        <dbReference type="ARBA" id="ARBA00009477"/>
    </source>
</evidence>
<name>A0A8B6X4Z7_9BURK</name>
<dbReference type="Proteomes" id="UP000675920">
    <property type="component" value="Unplaced"/>
</dbReference>
<feature type="domain" description="Multidrug resistance protein MdtA-like alpha-helical hairpin" evidence="4">
    <location>
        <begin position="103"/>
        <end position="156"/>
    </location>
</feature>
<organism evidence="5 6">
    <name type="scientific">Derxia gummosa DSM 723</name>
    <dbReference type="NCBI Taxonomy" id="1121388"/>
    <lineage>
        <taxon>Bacteria</taxon>
        <taxon>Pseudomonadati</taxon>
        <taxon>Pseudomonadota</taxon>
        <taxon>Betaproteobacteria</taxon>
        <taxon>Burkholderiales</taxon>
        <taxon>Alcaligenaceae</taxon>
        <taxon>Derxia</taxon>
    </lineage>
</organism>
<evidence type="ECO:0000256" key="3">
    <source>
        <dbReference type="SAM" id="SignalP"/>
    </source>
</evidence>
<proteinExistence type="inferred from homology"/>
<protein>
    <submittedName>
        <fullName evidence="6">Efflux RND transporter periplasmic adaptor subunit</fullName>
    </submittedName>
</protein>
<keyword evidence="5" id="KW-1185">Reference proteome</keyword>
<dbReference type="NCBIfam" id="TIGR01730">
    <property type="entry name" value="RND_mfp"/>
    <property type="match status" value="1"/>
</dbReference>
<accession>A0A8B6X4Z7</accession>
<keyword evidence="3" id="KW-0732">Signal</keyword>
<evidence type="ECO:0000256" key="2">
    <source>
        <dbReference type="SAM" id="Coils"/>
    </source>
</evidence>
<evidence type="ECO:0000259" key="4">
    <source>
        <dbReference type="Pfam" id="PF25876"/>
    </source>
</evidence>
<evidence type="ECO:0000313" key="5">
    <source>
        <dbReference type="Proteomes" id="UP000675920"/>
    </source>
</evidence>
<dbReference type="RefSeq" id="WP_028312146.1">
    <property type="nucleotide sequence ID" value="NZ_AXWS01000014.1"/>
</dbReference>
<dbReference type="GO" id="GO:1990281">
    <property type="term" value="C:efflux pump complex"/>
    <property type="evidence" value="ECO:0007669"/>
    <property type="project" value="TreeGrafter"/>
</dbReference>
<dbReference type="OrthoDB" id="9778796at2"/>
<dbReference type="SUPFAM" id="SSF111369">
    <property type="entry name" value="HlyD-like secretion proteins"/>
    <property type="match status" value="1"/>
</dbReference>
<feature type="signal peptide" evidence="3">
    <location>
        <begin position="1"/>
        <end position="49"/>
    </location>
</feature>
<dbReference type="Gene3D" id="2.40.50.100">
    <property type="match status" value="1"/>
</dbReference>
<sequence>MLKAVRAAQLAALKAGPRALPVARKAPVKALAPLTLALAAALAAPAAGAADAPPDNRIRTQLASPNAVTVASEIGARITALPVPEGGSFKRGQLLASFDCSAQRAQLDKAQATLDAARQQVKVNARLVELNSISKLEVDQAEARAKEAQAEVSYMQTMLTKCSVSAPFAGRVAKRQAASFQVVAPGTPILDIVETGTLELKLIVPSRWLAWLKPGTKFSIEIDELGRSFPAHVVRLGAQIDPVSQSLPVTGAVDGDTAALLPGMSGWAVFPK</sequence>
<reference evidence="6" key="1">
    <citation type="journal article" date="2020" name="Future Microbiol.">
        <title>RND efflux pumps in Gram-negative bacteria; regulation, structure and role in antibiotic resistance.</title>
        <authorList>
            <person name="Colclough A.L."/>
            <person name="Alav I."/>
            <person name="Whittle E.E."/>
            <person name="Pugh H.L."/>
            <person name="Darby E.M."/>
            <person name="Legood S.W."/>
            <person name="McNeil H.E."/>
            <person name="Blair J.M."/>
        </authorList>
    </citation>
    <scope>NUCLEOTIDE SEQUENCE</scope>
</reference>
<reference evidence="6" key="2">
    <citation type="submission" date="2025-08" db="UniProtKB">
        <authorList>
            <consortium name="RefSeq"/>
        </authorList>
    </citation>
    <scope>IDENTIFICATION</scope>
</reference>
<dbReference type="Gene3D" id="2.40.30.170">
    <property type="match status" value="1"/>
</dbReference>
<comment type="similarity">
    <text evidence="1">Belongs to the membrane fusion protein (MFP) (TC 8.A.1) family.</text>
</comment>
<dbReference type="Pfam" id="PF25876">
    <property type="entry name" value="HH_MFP_RND"/>
    <property type="match status" value="1"/>
</dbReference>
<dbReference type="InterPro" id="IPR006143">
    <property type="entry name" value="RND_pump_MFP"/>
</dbReference>
<keyword evidence="2" id="KW-0175">Coiled coil</keyword>
<dbReference type="PANTHER" id="PTHR30469:SF15">
    <property type="entry name" value="HLYD FAMILY OF SECRETION PROTEINS"/>
    <property type="match status" value="1"/>
</dbReference>
<feature type="coiled-coil region" evidence="2">
    <location>
        <begin position="100"/>
        <end position="158"/>
    </location>
</feature>
<evidence type="ECO:0000313" key="6">
    <source>
        <dbReference type="RefSeq" id="WP_028312146.1"/>
    </source>
</evidence>
<feature type="chain" id="PRO_5034966085" evidence="3">
    <location>
        <begin position="50"/>
        <end position="272"/>
    </location>
</feature>